<organism evidence="1 2">
    <name type="scientific">Racocetra fulgida</name>
    <dbReference type="NCBI Taxonomy" id="60492"/>
    <lineage>
        <taxon>Eukaryota</taxon>
        <taxon>Fungi</taxon>
        <taxon>Fungi incertae sedis</taxon>
        <taxon>Mucoromycota</taxon>
        <taxon>Glomeromycotina</taxon>
        <taxon>Glomeromycetes</taxon>
        <taxon>Diversisporales</taxon>
        <taxon>Gigasporaceae</taxon>
        <taxon>Racocetra</taxon>
    </lineage>
</organism>
<comment type="caution">
    <text evidence="1">The sequence shown here is derived from an EMBL/GenBank/DDBJ whole genome shotgun (WGS) entry which is preliminary data.</text>
</comment>
<protein>
    <submittedName>
        <fullName evidence="1">14180_t:CDS:1</fullName>
    </submittedName>
</protein>
<proteinExistence type="predicted"/>
<evidence type="ECO:0000313" key="2">
    <source>
        <dbReference type="Proteomes" id="UP000789396"/>
    </source>
</evidence>
<name>A0A9N9E0N0_9GLOM</name>
<dbReference type="OrthoDB" id="2484610at2759"/>
<feature type="non-terminal residue" evidence="1">
    <location>
        <position position="1"/>
    </location>
</feature>
<evidence type="ECO:0000313" key="1">
    <source>
        <dbReference type="EMBL" id="CAG8654184.1"/>
    </source>
</evidence>
<gene>
    <name evidence="1" type="ORF">RFULGI_LOCUS8588</name>
</gene>
<dbReference type="EMBL" id="CAJVPZ010014053">
    <property type="protein sequence ID" value="CAG8654184.1"/>
    <property type="molecule type" value="Genomic_DNA"/>
</dbReference>
<keyword evidence="2" id="KW-1185">Reference proteome</keyword>
<accession>A0A9N9E0N0</accession>
<reference evidence="1" key="1">
    <citation type="submission" date="2021-06" db="EMBL/GenBank/DDBJ databases">
        <authorList>
            <person name="Kallberg Y."/>
            <person name="Tangrot J."/>
            <person name="Rosling A."/>
        </authorList>
    </citation>
    <scope>NUCLEOTIDE SEQUENCE</scope>
    <source>
        <strain evidence="1">IN212</strain>
    </source>
</reference>
<dbReference type="Proteomes" id="UP000789396">
    <property type="component" value="Unassembled WGS sequence"/>
</dbReference>
<dbReference type="AlphaFoldDB" id="A0A9N9E0N0"/>
<sequence>ETEAQIRAKLSLLKTQLNVSSNTKVERSTVTINKDLQDFLNAEL</sequence>